<dbReference type="CDD" id="cd13565">
    <property type="entry name" value="PBP2_PstS"/>
    <property type="match status" value="1"/>
</dbReference>
<evidence type="ECO:0000256" key="8">
    <source>
        <dbReference type="SAM" id="SignalP"/>
    </source>
</evidence>
<comment type="similarity">
    <text evidence="2 7">Belongs to the PstS family.</text>
</comment>
<dbReference type="InterPro" id="IPR006311">
    <property type="entry name" value="TAT_signal"/>
</dbReference>
<keyword evidence="6 7" id="KW-0592">Phosphate transport</keyword>
<dbReference type="InterPro" id="IPR024370">
    <property type="entry name" value="PBP_domain"/>
</dbReference>
<organism evidence="10 11">
    <name type="scientific">Paeniroseomonas aquatica</name>
    <dbReference type="NCBI Taxonomy" id="373043"/>
    <lineage>
        <taxon>Bacteria</taxon>
        <taxon>Pseudomonadati</taxon>
        <taxon>Pseudomonadota</taxon>
        <taxon>Alphaproteobacteria</taxon>
        <taxon>Acetobacterales</taxon>
        <taxon>Acetobacteraceae</taxon>
        <taxon>Paeniroseomonas</taxon>
    </lineage>
</organism>
<dbReference type="RefSeq" id="WP_290318492.1">
    <property type="nucleotide sequence ID" value="NZ_JAUFPN010000178.1"/>
</dbReference>
<dbReference type="Gene3D" id="3.40.190.10">
    <property type="entry name" value="Periplasmic binding protein-like II"/>
    <property type="match status" value="2"/>
</dbReference>
<gene>
    <name evidence="10" type="primary">pstS</name>
    <name evidence="10" type="ORF">QWZ14_19505</name>
</gene>
<sequence>MQRRQFLIGSGLAAAAPLLAGTSLSTPALAQGGQITGAGATFPNPVYQKWAEAGRAATGLTVNYQSVGSGAGINQIKNRTVDFGASDAPLTVPQLEEASLLQFPAVMGSLVAIVNIPGIENEQLKLTGEVLADIYLGKITKWNDARITEMNAGLTLPNLAIAPAYRADGSGTTFVWVSYLAAVSPEWKQKVGVGTSVRFPAGTGARGNEGVAGTVKNIRGAIGYVENAYAISNKLVTTQLRNKAGQFVKPTHEAFIAAATNADWTTPGMAASLIDQAGATSWPIVSPTFILLPKNPSDAERSRNVMKFFDWAFKNGATLAQELEYIPLPAPVQEAIRTAWKAEVKANGQPVWNG</sequence>
<dbReference type="Pfam" id="PF12849">
    <property type="entry name" value="PBP_like_2"/>
    <property type="match status" value="1"/>
</dbReference>
<comment type="subunit">
    <text evidence="3 7">The complex is composed of two ATP-binding proteins (PstB), two transmembrane proteins (PstC and PstA) and a solute-binding protein (PstS).</text>
</comment>
<keyword evidence="11" id="KW-1185">Reference proteome</keyword>
<dbReference type="InterPro" id="IPR050962">
    <property type="entry name" value="Phosphate-bind_PstS"/>
</dbReference>
<dbReference type="NCBIfam" id="NF008171">
    <property type="entry name" value="PRK10918.1"/>
    <property type="match status" value="1"/>
</dbReference>
<dbReference type="PIRSF" id="PIRSF002756">
    <property type="entry name" value="PstS"/>
    <property type="match status" value="1"/>
</dbReference>
<evidence type="ECO:0000256" key="2">
    <source>
        <dbReference type="ARBA" id="ARBA00008725"/>
    </source>
</evidence>
<evidence type="ECO:0000313" key="10">
    <source>
        <dbReference type="EMBL" id="MDN3566565.1"/>
    </source>
</evidence>
<reference evidence="11" key="1">
    <citation type="journal article" date="2019" name="Int. J. Syst. Evol. Microbiol.">
        <title>The Global Catalogue of Microorganisms (GCM) 10K type strain sequencing project: providing services to taxonomists for standard genome sequencing and annotation.</title>
        <authorList>
            <consortium name="The Broad Institute Genomics Platform"/>
            <consortium name="The Broad Institute Genome Sequencing Center for Infectious Disease"/>
            <person name="Wu L."/>
            <person name="Ma J."/>
        </authorList>
    </citation>
    <scope>NUCLEOTIDE SEQUENCE [LARGE SCALE GENOMIC DNA]</scope>
    <source>
        <strain evidence="11">CECT 7131</strain>
    </source>
</reference>
<keyword evidence="5 7" id="KW-0813">Transport</keyword>
<keyword evidence="8" id="KW-0732">Signal</keyword>
<feature type="chain" id="PRO_5047453153" description="Phosphate-binding protein PstS" evidence="8">
    <location>
        <begin position="31"/>
        <end position="354"/>
    </location>
</feature>
<accession>A0ABT8AA24</accession>
<comment type="caution">
    <text evidence="10">The sequence shown here is derived from an EMBL/GenBank/DDBJ whole genome shotgun (WGS) entry which is preliminary data.</text>
</comment>
<evidence type="ECO:0000256" key="6">
    <source>
        <dbReference type="ARBA" id="ARBA00022592"/>
    </source>
</evidence>
<dbReference type="EMBL" id="JAUFPN010000178">
    <property type="protein sequence ID" value="MDN3566565.1"/>
    <property type="molecule type" value="Genomic_DNA"/>
</dbReference>
<proteinExistence type="inferred from homology"/>
<evidence type="ECO:0000256" key="3">
    <source>
        <dbReference type="ARBA" id="ARBA00011529"/>
    </source>
</evidence>
<dbReference type="PROSITE" id="PS51318">
    <property type="entry name" value="TAT"/>
    <property type="match status" value="1"/>
</dbReference>
<evidence type="ECO:0000256" key="4">
    <source>
        <dbReference type="ARBA" id="ARBA00021889"/>
    </source>
</evidence>
<evidence type="ECO:0000256" key="5">
    <source>
        <dbReference type="ARBA" id="ARBA00022448"/>
    </source>
</evidence>
<feature type="signal peptide" evidence="8">
    <location>
        <begin position="1"/>
        <end position="30"/>
    </location>
</feature>
<evidence type="ECO:0000259" key="9">
    <source>
        <dbReference type="Pfam" id="PF12849"/>
    </source>
</evidence>
<evidence type="ECO:0000313" key="11">
    <source>
        <dbReference type="Proteomes" id="UP001529369"/>
    </source>
</evidence>
<comment type="function">
    <text evidence="1 7">Part of the ABC transporter complex PstSACB involved in phosphate import.</text>
</comment>
<dbReference type="PANTHER" id="PTHR42996">
    <property type="entry name" value="PHOSPHATE-BINDING PROTEIN PSTS"/>
    <property type="match status" value="1"/>
</dbReference>
<dbReference type="InterPro" id="IPR005673">
    <property type="entry name" value="ABC_phos-bd_PstS"/>
</dbReference>
<feature type="domain" description="PBP" evidence="9">
    <location>
        <begin position="30"/>
        <end position="313"/>
    </location>
</feature>
<dbReference type="Proteomes" id="UP001529369">
    <property type="component" value="Unassembled WGS sequence"/>
</dbReference>
<protein>
    <recommendedName>
        <fullName evidence="4 7">Phosphate-binding protein PstS</fullName>
    </recommendedName>
</protein>
<dbReference type="NCBIfam" id="TIGR00975">
    <property type="entry name" value="3a0107s03"/>
    <property type="match status" value="1"/>
</dbReference>
<evidence type="ECO:0000256" key="7">
    <source>
        <dbReference type="PIRNR" id="PIRNR002756"/>
    </source>
</evidence>
<name>A0ABT8AA24_9PROT</name>
<evidence type="ECO:0000256" key="1">
    <source>
        <dbReference type="ARBA" id="ARBA00002841"/>
    </source>
</evidence>
<dbReference type="PANTHER" id="PTHR42996:SF1">
    <property type="entry name" value="PHOSPHATE-BINDING PROTEIN PSTS"/>
    <property type="match status" value="1"/>
</dbReference>
<dbReference type="SUPFAM" id="SSF53850">
    <property type="entry name" value="Periplasmic binding protein-like II"/>
    <property type="match status" value="1"/>
</dbReference>